<evidence type="ECO:0000313" key="3">
    <source>
        <dbReference type="Proteomes" id="UP001165121"/>
    </source>
</evidence>
<dbReference type="OrthoDB" id="10318988at2759"/>
<protein>
    <submittedName>
        <fullName evidence="2">Unnamed protein product</fullName>
    </submittedName>
</protein>
<feature type="compositionally biased region" description="Basic and acidic residues" evidence="1">
    <location>
        <begin position="32"/>
        <end position="42"/>
    </location>
</feature>
<evidence type="ECO:0000313" key="2">
    <source>
        <dbReference type="EMBL" id="GMF36739.1"/>
    </source>
</evidence>
<keyword evidence="3" id="KW-1185">Reference proteome</keyword>
<evidence type="ECO:0000256" key="1">
    <source>
        <dbReference type="SAM" id="MobiDB-lite"/>
    </source>
</evidence>
<gene>
    <name evidence="2" type="ORF">Pfra01_001009700</name>
</gene>
<comment type="caution">
    <text evidence="2">The sequence shown here is derived from an EMBL/GenBank/DDBJ whole genome shotgun (WGS) entry which is preliminary data.</text>
</comment>
<organism evidence="2 3">
    <name type="scientific">Phytophthora fragariaefolia</name>
    <dbReference type="NCBI Taxonomy" id="1490495"/>
    <lineage>
        <taxon>Eukaryota</taxon>
        <taxon>Sar</taxon>
        <taxon>Stramenopiles</taxon>
        <taxon>Oomycota</taxon>
        <taxon>Peronosporomycetes</taxon>
        <taxon>Peronosporales</taxon>
        <taxon>Peronosporaceae</taxon>
        <taxon>Phytophthora</taxon>
    </lineage>
</organism>
<sequence length="147" mass="16457">MDLARCRSVTPWGMYRMIRPRWHKPSPNEVTKSTELEHDQRPGRPQVCTAVVHDVGCGRDKGRVESRVLVQAGLELSRPGVSTEMFIHPDIHDPIAQGICGGIKLPSYVPQVSKGQHRPQGSDSSNVRTEVDRVAVRLHEGLVHDKR</sequence>
<name>A0A9W6XDI3_9STRA</name>
<feature type="compositionally biased region" description="Polar residues" evidence="1">
    <location>
        <begin position="119"/>
        <end position="128"/>
    </location>
</feature>
<dbReference type="Proteomes" id="UP001165121">
    <property type="component" value="Unassembled WGS sequence"/>
</dbReference>
<dbReference type="AlphaFoldDB" id="A0A9W6XDI3"/>
<feature type="region of interest" description="Disordered" evidence="1">
    <location>
        <begin position="23"/>
        <end position="42"/>
    </location>
</feature>
<dbReference type="EMBL" id="BSXT01000959">
    <property type="protein sequence ID" value="GMF36739.1"/>
    <property type="molecule type" value="Genomic_DNA"/>
</dbReference>
<feature type="region of interest" description="Disordered" evidence="1">
    <location>
        <begin position="110"/>
        <end position="131"/>
    </location>
</feature>
<proteinExistence type="predicted"/>
<accession>A0A9W6XDI3</accession>
<reference evidence="2" key="1">
    <citation type="submission" date="2023-04" db="EMBL/GenBank/DDBJ databases">
        <title>Phytophthora fragariaefolia NBRC 109709.</title>
        <authorList>
            <person name="Ichikawa N."/>
            <person name="Sato H."/>
            <person name="Tonouchi N."/>
        </authorList>
    </citation>
    <scope>NUCLEOTIDE SEQUENCE</scope>
    <source>
        <strain evidence="2">NBRC 109709</strain>
    </source>
</reference>